<evidence type="ECO:0000256" key="1">
    <source>
        <dbReference type="SAM" id="SignalP"/>
    </source>
</evidence>
<dbReference type="Proteomes" id="UP001642483">
    <property type="component" value="Unassembled WGS sequence"/>
</dbReference>
<accession>A0ABP0EZR9</accession>
<reference evidence="2 3" key="1">
    <citation type="submission" date="2024-02" db="EMBL/GenBank/DDBJ databases">
        <authorList>
            <person name="Daric V."/>
            <person name="Darras S."/>
        </authorList>
    </citation>
    <scope>NUCLEOTIDE SEQUENCE [LARGE SCALE GENOMIC DNA]</scope>
</reference>
<gene>
    <name evidence="2" type="ORF">CVLEPA_LOCUS193</name>
</gene>
<dbReference type="EMBL" id="CAWYQH010000001">
    <property type="protein sequence ID" value="CAK8671178.1"/>
    <property type="molecule type" value="Genomic_DNA"/>
</dbReference>
<proteinExistence type="predicted"/>
<evidence type="ECO:0000313" key="3">
    <source>
        <dbReference type="Proteomes" id="UP001642483"/>
    </source>
</evidence>
<organism evidence="2 3">
    <name type="scientific">Clavelina lepadiformis</name>
    <name type="common">Light-bulb sea squirt</name>
    <name type="synonym">Ascidia lepadiformis</name>
    <dbReference type="NCBI Taxonomy" id="159417"/>
    <lineage>
        <taxon>Eukaryota</taxon>
        <taxon>Metazoa</taxon>
        <taxon>Chordata</taxon>
        <taxon>Tunicata</taxon>
        <taxon>Ascidiacea</taxon>
        <taxon>Aplousobranchia</taxon>
        <taxon>Clavelinidae</taxon>
        <taxon>Clavelina</taxon>
    </lineage>
</organism>
<feature type="signal peptide" evidence="1">
    <location>
        <begin position="1"/>
        <end position="19"/>
    </location>
</feature>
<keyword evidence="1" id="KW-0732">Signal</keyword>
<protein>
    <recommendedName>
        <fullName evidence="4">Secreted protein</fullName>
    </recommendedName>
</protein>
<sequence length="91" mass="10578">MEDKRHLLIILHFYIYCHAAVNKIVKTKFWQIARHTDLVQVGHSRMTVGLEIKYANPSGLLHRCHLTTTTTYSVMGYKSIISTWCSLETKE</sequence>
<comment type="caution">
    <text evidence="2">The sequence shown here is derived from an EMBL/GenBank/DDBJ whole genome shotgun (WGS) entry which is preliminary data.</text>
</comment>
<feature type="chain" id="PRO_5047082213" description="Secreted protein" evidence="1">
    <location>
        <begin position="20"/>
        <end position="91"/>
    </location>
</feature>
<keyword evidence="3" id="KW-1185">Reference proteome</keyword>
<name>A0ABP0EZR9_CLALP</name>
<evidence type="ECO:0000313" key="2">
    <source>
        <dbReference type="EMBL" id="CAK8671178.1"/>
    </source>
</evidence>
<evidence type="ECO:0008006" key="4">
    <source>
        <dbReference type="Google" id="ProtNLM"/>
    </source>
</evidence>